<feature type="domain" description="HTH deoR-type" evidence="4">
    <location>
        <begin position="5"/>
        <end position="60"/>
    </location>
</feature>
<dbReference type="InterPro" id="IPR014036">
    <property type="entry name" value="DeoR-like_C"/>
</dbReference>
<dbReference type="SUPFAM" id="SSF100950">
    <property type="entry name" value="NagB/RpiA/CoA transferase-like"/>
    <property type="match status" value="1"/>
</dbReference>
<gene>
    <name evidence="5" type="ORF">UT30_C0004G0028</name>
</gene>
<dbReference type="Proteomes" id="UP000033935">
    <property type="component" value="Unassembled WGS sequence"/>
</dbReference>
<evidence type="ECO:0000259" key="4">
    <source>
        <dbReference type="PROSITE" id="PS51000"/>
    </source>
</evidence>
<dbReference type="InterPro" id="IPR036390">
    <property type="entry name" value="WH_DNA-bd_sf"/>
</dbReference>
<dbReference type="PATRIC" id="fig|1618995.3.peg.245"/>
<dbReference type="EMBL" id="LBWG01000004">
    <property type="protein sequence ID" value="KKR04715.1"/>
    <property type="molecule type" value="Genomic_DNA"/>
</dbReference>
<protein>
    <recommendedName>
        <fullName evidence="4">HTH deoR-type domain-containing protein</fullName>
    </recommendedName>
</protein>
<dbReference type="SUPFAM" id="SSF46785">
    <property type="entry name" value="Winged helix' DNA-binding domain"/>
    <property type="match status" value="1"/>
</dbReference>
<evidence type="ECO:0000256" key="1">
    <source>
        <dbReference type="ARBA" id="ARBA00023015"/>
    </source>
</evidence>
<keyword evidence="1" id="KW-0805">Transcription regulation</keyword>
<name>A0A0G0Q2S4_9BACT</name>
<dbReference type="PROSITE" id="PS51000">
    <property type="entry name" value="HTH_DEOR_2"/>
    <property type="match status" value="1"/>
</dbReference>
<organism evidence="5 6">
    <name type="scientific">Candidatus Uhrbacteria bacterium GW2011_GWF2_39_13</name>
    <dbReference type="NCBI Taxonomy" id="1618995"/>
    <lineage>
        <taxon>Bacteria</taxon>
        <taxon>Candidatus Uhriibacteriota</taxon>
    </lineage>
</organism>
<keyword evidence="3" id="KW-0804">Transcription</keyword>
<accession>A0A0G0Q2S4</accession>
<dbReference type="PANTHER" id="PTHR30363">
    <property type="entry name" value="HTH-TYPE TRANSCRIPTIONAL REGULATOR SRLR-RELATED"/>
    <property type="match status" value="1"/>
</dbReference>
<dbReference type="PROSITE" id="PS00894">
    <property type="entry name" value="HTH_DEOR_1"/>
    <property type="match status" value="1"/>
</dbReference>
<dbReference type="SMART" id="SM01134">
    <property type="entry name" value="DeoRC"/>
    <property type="match status" value="1"/>
</dbReference>
<dbReference type="InterPro" id="IPR037171">
    <property type="entry name" value="NagB/RpiA_transferase-like"/>
</dbReference>
<dbReference type="PANTHER" id="PTHR30363:SF44">
    <property type="entry name" value="AGA OPERON TRANSCRIPTIONAL REPRESSOR-RELATED"/>
    <property type="match status" value="1"/>
</dbReference>
<dbReference type="InterPro" id="IPR018356">
    <property type="entry name" value="Tscrpt_reg_HTH_DeoR_CS"/>
</dbReference>
<comment type="caution">
    <text evidence="5">The sequence shown here is derived from an EMBL/GenBank/DDBJ whole genome shotgun (WGS) entry which is preliminary data.</text>
</comment>
<dbReference type="InterPro" id="IPR050313">
    <property type="entry name" value="Carb_Metab_HTH_regulators"/>
</dbReference>
<dbReference type="SMART" id="SM00420">
    <property type="entry name" value="HTH_DEOR"/>
    <property type="match status" value="1"/>
</dbReference>
<evidence type="ECO:0000256" key="3">
    <source>
        <dbReference type="ARBA" id="ARBA00023163"/>
    </source>
</evidence>
<evidence type="ECO:0000313" key="5">
    <source>
        <dbReference type="EMBL" id="KKR04715.1"/>
    </source>
</evidence>
<evidence type="ECO:0000313" key="6">
    <source>
        <dbReference type="Proteomes" id="UP000033935"/>
    </source>
</evidence>
<dbReference type="GO" id="GO:0003700">
    <property type="term" value="F:DNA-binding transcription factor activity"/>
    <property type="evidence" value="ECO:0007669"/>
    <property type="project" value="InterPro"/>
</dbReference>
<dbReference type="InterPro" id="IPR001034">
    <property type="entry name" value="DeoR_HTH"/>
</dbReference>
<sequence length="267" mass="30123">MQRNPEIRRDNLLKMLQSKKFHQIDEVINNTNASKATIHRDLDILEKNGFIKKSYGCIEVTAHKSIEIEYEKRLKENGALKKAIALSAIKKILPGDTIFLDASSTCYYLAEMLYENPLEDLTIISNSVHVQSLGKHSNGKIKFISTGGRLDYQINAFLGDLVQEFVSKMTFKKIFISGAGFSSERGLSTTNDYILGTLKAAIKNGLGKYCLVDSSKYQRDCLLKVTDLDVFDAVISDYELNSEEAGKFKKNGIKLILAEKNRERHKK</sequence>
<proteinExistence type="predicted"/>
<evidence type="ECO:0000256" key="2">
    <source>
        <dbReference type="ARBA" id="ARBA00023125"/>
    </source>
</evidence>
<keyword evidence="2" id="KW-0238">DNA-binding</keyword>
<dbReference type="Pfam" id="PF00455">
    <property type="entry name" value="DeoRC"/>
    <property type="match status" value="1"/>
</dbReference>
<dbReference type="AlphaFoldDB" id="A0A0G0Q2S4"/>
<dbReference type="Pfam" id="PF08220">
    <property type="entry name" value="HTH_DeoR"/>
    <property type="match status" value="1"/>
</dbReference>
<reference evidence="5 6" key="1">
    <citation type="journal article" date="2015" name="Nature">
        <title>rRNA introns, odd ribosomes, and small enigmatic genomes across a large radiation of phyla.</title>
        <authorList>
            <person name="Brown C.T."/>
            <person name="Hug L.A."/>
            <person name="Thomas B.C."/>
            <person name="Sharon I."/>
            <person name="Castelle C.J."/>
            <person name="Singh A."/>
            <person name="Wilkins M.J."/>
            <person name="Williams K.H."/>
            <person name="Banfield J.F."/>
        </authorList>
    </citation>
    <scope>NUCLEOTIDE SEQUENCE [LARGE SCALE GENOMIC DNA]</scope>
</reference>
<dbReference type="GO" id="GO:0003677">
    <property type="term" value="F:DNA binding"/>
    <property type="evidence" value="ECO:0007669"/>
    <property type="project" value="UniProtKB-KW"/>
</dbReference>